<dbReference type="SUPFAM" id="SSF56601">
    <property type="entry name" value="beta-lactamase/transpeptidase-like"/>
    <property type="match status" value="1"/>
</dbReference>
<dbReference type="InterPro" id="IPR001967">
    <property type="entry name" value="Peptidase_S11_N"/>
</dbReference>
<feature type="signal peptide" evidence="3">
    <location>
        <begin position="1"/>
        <end position="37"/>
    </location>
</feature>
<evidence type="ECO:0000256" key="1">
    <source>
        <dbReference type="SAM" id="MobiDB-lite"/>
    </source>
</evidence>
<feature type="region of interest" description="Disordered" evidence="1">
    <location>
        <begin position="392"/>
        <end position="436"/>
    </location>
</feature>
<dbReference type="Proteomes" id="UP001597058">
    <property type="component" value="Unassembled WGS sequence"/>
</dbReference>
<evidence type="ECO:0000256" key="2">
    <source>
        <dbReference type="SAM" id="Phobius"/>
    </source>
</evidence>
<evidence type="ECO:0000256" key="3">
    <source>
        <dbReference type="SAM" id="SignalP"/>
    </source>
</evidence>
<gene>
    <name evidence="5" type="ORF">ACFQ5X_18350</name>
</gene>
<keyword evidence="3" id="KW-0732">Signal</keyword>
<dbReference type="EMBL" id="JBHTMM010000021">
    <property type="protein sequence ID" value="MFD1307806.1"/>
    <property type="molecule type" value="Genomic_DNA"/>
</dbReference>
<keyword evidence="6" id="KW-1185">Reference proteome</keyword>
<dbReference type="PANTHER" id="PTHR21581">
    <property type="entry name" value="D-ALANYL-D-ALANINE CARBOXYPEPTIDASE"/>
    <property type="match status" value="1"/>
</dbReference>
<name>A0ABW3XE63_9ACTN</name>
<dbReference type="Pfam" id="PF00768">
    <property type="entry name" value="Peptidase_S11"/>
    <property type="match status" value="1"/>
</dbReference>
<keyword evidence="2" id="KW-0472">Membrane</keyword>
<dbReference type="PANTHER" id="PTHR21581:SF33">
    <property type="entry name" value="D-ALANYL-D-ALANINE CARBOXYPEPTIDASE DACB"/>
    <property type="match status" value="1"/>
</dbReference>
<dbReference type="InterPro" id="IPR012338">
    <property type="entry name" value="Beta-lactam/transpept-like"/>
</dbReference>
<feature type="domain" description="Peptidase S11 D-alanyl-D-alanine carboxypeptidase A N-terminal" evidence="4">
    <location>
        <begin position="76"/>
        <end position="303"/>
    </location>
</feature>
<keyword evidence="5" id="KW-0121">Carboxypeptidase</keyword>
<keyword evidence="2" id="KW-0812">Transmembrane</keyword>
<keyword evidence="5" id="KW-0378">Hydrolase</keyword>
<dbReference type="GO" id="GO:0004180">
    <property type="term" value="F:carboxypeptidase activity"/>
    <property type="evidence" value="ECO:0007669"/>
    <property type="project" value="UniProtKB-KW"/>
</dbReference>
<dbReference type="EC" id="3.4.-.-" evidence="5"/>
<protein>
    <submittedName>
        <fullName evidence="5">D-alanyl-D-alanine carboxypeptidase family protein</fullName>
        <ecNumber evidence="5">3.4.-.-</ecNumber>
    </submittedName>
</protein>
<accession>A0ABW3XE63</accession>
<keyword evidence="2" id="KW-1133">Transmembrane helix</keyword>
<feature type="chain" id="PRO_5045143401" evidence="3">
    <location>
        <begin position="38"/>
        <end position="436"/>
    </location>
</feature>
<proteinExistence type="predicted"/>
<keyword evidence="5" id="KW-0645">Protease</keyword>
<dbReference type="Gene3D" id="3.40.710.10">
    <property type="entry name" value="DD-peptidase/beta-lactamase superfamily"/>
    <property type="match status" value="1"/>
</dbReference>
<feature type="compositionally biased region" description="Low complexity" evidence="1">
    <location>
        <begin position="342"/>
        <end position="363"/>
    </location>
</feature>
<feature type="compositionally biased region" description="Low complexity" evidence="1">
    <location>
        <begin position="417"/>
        <end position="430"/>
    </location>
</feature>
<organism evidence="5 6">
    <name type="scientific">Streptomyces kaempferi</name>
    <dbReference type="NCBI Taxonomy" id="333725"/>
    <lineage>
        <taxon>Bacteria</taxon>
        <taxon>Bacillati</taxon>
        <taxon>Actinomycetota</taxon>
        <taxon>Actinomycetes</taxon>
        <taxon>Kitasatosporales</taxon>
        <taxon>Streptomycetaceae</taxon>
        <taxon>Streptomyces</taxon>
    </lineage>
</organism>
<comment type="caution">
    <text evidence="5">The sequence shown here is derived from an EMBL/GenBank/DDBJ whole genome shotgun (WGS) entry which is preliminary data.</text>
</comment>
<dbReference type="PROSITE" id="PS51318">
    <property type="entry name" value="TAT"/>
    <property type="match status" value="1"/>
</dbReference>
<dbReference type="InterPro" id="IPR006311">
    <property type="entry name" value="TAT_signal"/>
</dbReference>
<sequence length="436" mass="44403">MRDSSPLPPRAAVLSRRAALGLAAAVPLAAASPAASATPSATPSTARTAARTATIGGDLLGLGGIQVRGASGLPKRLTARSWLVADHVSGEVLASYNAHRLLAPASTLKMLFADTVLKKFERTELHRVTDADLAGIPAGSSLVGVKPGITYTVEQLWLGVFLRSGNDAVHVLSHMNGGVDTTVAQMQARADDLQALDTHVVSPDGFDHKGQMSSAYDLTLFARHGLADADFRAYCSTRTADFPAGGKKTFQIQNTDRLLTGAWGVPTYDGLIGVKNGYTSHAGNTFTGAATRGGRTLLVTVMHPKSGGSGVYEETAALLDWGFRQGANARPVGTLVAPLSEGGARATPAGKAPKAAAGAPARTETSGSSWGLVGGAGGAVALLAGGAVAWRSRRRAGAAGEAPVSEQRASGPGGSDTGTSETGTPDTGDSGARHQR</sequence>
<feature type="region of interest" description="Disordered" evidence="1">
    <location>
        <begin position="342"/>
        <end position="370"/>
    </location>
</feature>
<evidence type="ECO:0000313" key="5">
    <source>
        <dbReference type="EMBL" id="MFD1307806.1"/>
    </source>
</evidence>
<dbReference type="RefSeq" id="WP_381328331.1">
    <property type="nucleotide sequence ID" value="NZ_JBHTMM010000021.1"/>
</dbReference>
<reference evidence="6" key="1">
    <citation type="journal article" date="2019" name="Int. J. Syst. Evol. Microbiol.">
        <title>The Global Catalogue of Microorganisms (GCM) 10K type strain sequencing project: providing services to taxonomists for standard genome sequencing and annotation.</title>
        <authorList>
            <consortium name="The Broad Institute Genomics Platform"/>
            <consortium name="The Broad Institute Genome Sequencing Center for Infectious Disease"/>
            <person name="Wu L."/>
            <person name="Ma J."/>
        </authorList>
    </citation>
    <scope>NUCLEOTIDE SEQUENCE [LARGE SCALE GENOMIC DNA]</scope>
    <source>
        <strain evidence="6">CGMCC 4.7020</strain>
    </source>
</reference>
<evidence type="ECO:0000259" key="4">
    <source>
        <dbReference type="Pfam" id="PF00768"/>
    </source>
</evidence>
<feature type="transmembrane region" description="Helical" evidence="2">
    <location>
        <begin position="370"/>
        <end position="390"/>
    </location>
</feature>
<evidence type="ECO:0000313" key="6">
    <source>
        <dbReference type="Proteomes" id="UP001597058"/>
    </source>
</evidence>